<evidence type="ECO:0000313" key="9">
    <source>
        <dbReference type="EMBL" id="MBT9144864.1"/>
    </source>
</evidence>
<evidence type="ECO:0000259" key="8">
    <source>
        <dbReference type="PROSITE" id="PS50928"/>
    </source>
</evidence>
<organism evidence="9 10">
    <name type="scientific">Psychracetigena formicireducens</name>
    <dbReference type="NCBI Taxonomy" id="2986056"/>
    <lineage>
        <taxon>Bacteria</taxon>
        <taxon>Bacillati</taxon>
        <taxon>Candidatus Lithacetigenota</taxon>
        <taxon>Candidatus Psychracetigena</taxon>
    </lineage>
</organism>
<accession>A0A9E2BKQ4</accession>
<name>A0A9E2BKQ4_PSYF1</name>
<dbReference type="GO" id="GO:0055085">
    <property type="term" value="P:transmembrane transport"/>
    <property type="evidence" value="ECO:0007669"/>
    <property type="project" value="InterPro"/>
</dbReference>
<dbReference type="EMBL" id="QLTW01000027">
    <property type="protein sequence ID" value="MBT9144864.1"/>
    <property type="molecule type" value="Genomic_DNA"/>
</dbReference>
<evidence type="ECO:0000256" key="2">
    <source>
        <dbReference type="ARBA" id="ARBA00022448"/>
    </source>
</evidence>
<reference evidence="9 10" key="1">
    <citation type="journal article" date="2021" name="bioRxiv">
        <title>Unique metabolic strategies in Hadean analogues reveal hints for primordial physiology.</title>
        <authorList>
            <person name="Nobu M.K."/>
            <person name="Nakai R."/>
            <person name="Tamazawa S."/>
            <person name="Mori H."/>
            <person name="Toyoda A."/>
            <person name="Ijiri A."/>
            <person name="Suzuki S."/>
            <person name="Kurokawa K."/>
            <person name="Kamagata Y."/>
            <person name="Tamaki H."/>
        </authorList>
    </citation>
    <scope>NUCLEOTIDE SEQUENCE [LARGE SCALE GENOMIC DNA]</scope>
    <source>
        <strain evidence="9">BS525</strain>
    </source>
</reference>
<feature type="transmembrane region" description="Helical" evidence="7">
    <location>
        <begin position="144"/>
        <end position="163"/>
    </location>
</feature>
<keyword evidence="6 7" id="KW-0472">Membrane</keyword>
<feature type="transmembrane region" description="Helical" evidence="7">
    <location>
        <begin position="12"/>
        <end position="30"/>
    </location>
</feature>
<evidence type="ECO:0000256" key="5">
    <source>
        <dbReference type="ARBA" id="ARBA00022989"/>
    </source>
</evidence>
<evidence type="ECO:0000256" key="7">
    <source>
        <dbReference type="RuleBase" id="RU363032"/>
    </source>
</evidence>
<comment type="similarity">
    <text evidence="7">Belongs to the binding-protein-dependent transport system permease family.</text>
</comment>
<feature type="domain" description="ABC transmembrane type-1" evidence="8">
    <location>
        <begin position="97"/>
        <end position="314"/>
    </location>
</feature>
<keyword evidence="4 7" id="KW-0812">Transmembrane</keyword>
<dbReference type="Gene3D" id="1.10.3720.10">
    <property type="entry name" value="MetI-like"/>
    <property type="match status" value="1"/>
</dbReference>
<dbReference type="PROSITE" id="PS50928">
    <property type="entry name" value="ABC_TM1"/>
    <property type="match status" value="1"/>
</dbReference>
<proteinExistence type="inferred from homology"/>
<evidence type="ECO:0000256" key="3">
    <source>
        <dbReference type="ARBA" id="ARBA00022475"/>
    </source>
</evidence>
<keyword evidence="5 7" id="KW-1133">Transmembrane helix</keyword>
<dbReference type="PANTHER" id="PTHR30465">
    <property type="entry name" value="INNER MEMBRANE ABC TRANSPORTER"/>
    <property type="match status" value="1"/>
</dbReference>
<evidence type="ECO:0000256" key="4">
    <source>
        <dbReference type="ARBA" id="ARBA00022692"/>
    </source>
</evidence>
<evidence type="ECO:0000256" key="1">
    <source>
        <dbReference type="ARBA" id="ARBA00004651"/>
    </source>
</evidence>
<dbReference type="InterPro" id="IPR035906">
    <property type="entry name" value="MetI-like_sf"/>
</dbReference>
<feature type="transmembrane region" description="Helical" evidence="7">
    <location>
        <begin position="297"/>
        <end position="321"/>
    </location>
</feature>
<comment type="subcellular location">
    <subcellularLocation>
        <location evidence="1 7">Cell membrane</location>
        <topology evidence="1 7">Multi-pass membrane protein</topology>
    </subcellularLocation>
</comment>
<protein>
    <submittedName>
        <fullName evidence="9">Dipeptide transport system permease protein DppB</fullName>
    </submittedName>
</protein>
<comment type="caution">
    <text evidence="9">The sequence shown here is derived from an EMBL/GenBank/DDBJ whole genome shotgun (WGS) entry which is preliminary data.</text>
</comment>
<dbReference type="Pfam" id="PF00528">
    <property type="entry name" value="BPD_transp_1"/>
    <property type="match status" value="1"/>
</dbReference>
<keyword evidence="3" id="KW-1003">Cell membrane</keyword>
<dbReference type="PANTHER" id="PTHR30465:SF0">
    <property type="entry name" value="OLIGOPEPTIDE TRANSPORT SYSTEM PERMEASE PROTEIN APPB"/>
    <property type="match status" value="1"/>
</dbReference>
<feature type="transmembrane region" description="Helical" evidence="7">
    <location>
        <begin position="249"/>
        <end position="277"/>
    </location>
</feature>
<dbReference type="Proteomes" id="UP000811545">
    <property type="component" value="Unassembled WGS sequence"/>
</dbReference>
<feature type="transmembrane region" description="Helical" evidence="7">
    <location>
        <begin position="99"/>
        <end position="123"/>
    </location>
</feature>
<dbReference type="AlphaFoldDB" id="A0A9E2BKQ4"/>
<dbReference type="SUPFAM" id="SSF161098">
    <property type="entry name" value="MetI-like"/>
    <property type="match status" value="1"/>
</dbReference>
<gene>
    <name evidence="9" type="primary">dppB</name>
    <name evidence="9" type="ORF">DDT42_00720</name>
</gene>
<dbReference type="GO" id="GO:0005886">
    <property type="term" value="C:plasma membrane"/>
    <property type="evidence" value="ECO:0007669"/>
    <property type="project" value="UniProtKB-SubCell"/>
</dbReference>
<sequence>MRDYVIRRLIQLVPLIIIVSVLIYGIIDLAPGDPLEQLLLDPDFTMEDLARLEQIYGVGGPFPERWAKWFWRLIRYQDLGVARFHPYPVWDLIVERVPITLRLSILAMSVSLLVAVPLGIFSAKRQYSSWDNFFTGLAFMGRSMPTFWFGIMLILIFGIYLGGTPLELPMGNLTSIIFTEGVPWITLQLDAAKHLILPVLVLGLAGMTGWTRYVRSTLLEVLRMDYIRTARAKGLSERVVIWKHAIRNVLIPLITLVALALPGLFAGAIITETIFAIPGMGRLIFSAVISKDFSLAVGALTFLCFLTIASNLLADILYAVVDPRVRYR</sequence>
<keyword evidence="2 7" id="KW-0813">Transport</keyword>
<evidence type="ECO:0000256" key="6">
    <source>
        <dbReference type="ARBA" id="ARBA00023136"/>
    </source>
</evidence>
<evidence type="ECO:0000313" key="10">
    <source>
        <dbReference type="Proteomes" id="UP000811545"/>
    </source>
</evidence>
<dbReference type="CDD" id="cd06261">
    <property type="entry name" value="TM_PBP2"/>
    <property type="match status" value="1"/>
</dbReference>
<feature type="transmembrane region" description="Helical" evidence="7">
    <location>
        <begin position="195"/>
        <end position="214"/>
    </location>
</feature>
<dbReference type="InterPro" id="IPR000515">
    <property type="entry name" value="MetI-like"/>
</dbReference>